<feature type="compositionally biased region" description="Low complexity" evidence="1">
    <location>
        <begin position="842"/>
        <end position="851"/>
    </location>
</feature>
<evidence type="ECO:0000313" key="3">
    <source>
        <dbReference type="EMBL" id="CEL68251.1"/>
    </source>
</evidence>
<dbReference type="eggNOG" id="ENOG502QYHK">
    <property type="taxonomic scope" value="Eukaryota"/>
</dbReference>
<feature type="compositionally biased region" description="Low complexity" evidence="1">
    <location>
        <begin position="791"/>
        <end position="803"/>
    </location>
</feature>
<reference evidence="2" key="2">
    <citation type="submission" date="2011-03" db="EMBL/GenBank/DDBJ databases">
        <title>Comparative genomics and transcriptomics of Neospora caninum and Toxoplasma gondii.</title>
        <authorList>
            <person name="Reid A.J."/>
            <person name="Sohal A."/>
            <person name="Harris D."/>
            <person name="Quail M."/>
            <person name="Sanders M."/>
            <person name="Berriman M."/>
            <person name="Wastling J.M."/>
            <person name="Pain A."/>
        </authorList>
    </citation>
    <scope>NUCLEOTIDE SEQUENCE</scope>
    <source>
        <strain evidence="2">Liverpool</strain>
    </source>
</reference>
<accession>F0VBG6</accession>
<feature type="region of interest" description="Disordered" evidence="1">
    <location>
        <begin position="161"/>
        <end position="242"/>
    </location>
</feature>
<name>F0VBG6_NEOCL</name>
<dbReference type="OMA" id="PPFAEAW"/>
<sequence>MEPPGLKKRGGRGHREDRRRRDTSSEDEETSAEEEGRKIRQRLRKSKNKARVRRPSGSRTAEQASGDQEETETEHENEGEQDEEQWATNKSGEAEAVPERHDRSAAQEREKEDRTPWLLVRLSRLVARPSVLLGVQDALDAQLAALYELRCARLEAEIARRQPPEGADSAEGAEVDSQKRKEPIVAQKGDASRPQPSTANPRAASQYTRQLVDRSSGACRPCAPSAFQSGRENQEGKARTTAWSTRRGDVASLCVSPGFSFSFNPADLPWNWCLSRSPWDFSELSDEALYYLHDVAKRAAWCPPFAEAWTLCVRATLHFRDSESSQESPPVRFACSVASPGLQGCSAPVELRHVLFSSAASEGDQTFFGSVSSRATGAKEASALQKAKDLMAWRGVRGESGGMHFARGCAGLEANAGGSVYESAIAIPGMRSRVLRVQASLLDAAANLRSEERKKFNFLDAAAGKTASESVESEEQSANSDEPDLAKDSVDAPVPVPCSFGPLLLRPTETVPEWRRRHIPSDERGKTPSGESPVSRPRRQEFSWIAEFPKPPGKELVLVLNVYASCVARLPSAREGECVPKPVHVACTVIPFGNRTVCDRQMVPFCEPLRVPFSLPVFLNVRRLQFVRCVAAGAWFRISEAICEGGQRPRKKAESEEGCDAPAAGDAHCDGGFLGGVWASGRGRAPQFSVDGAATPARIGDEASPERERKETEPKPAVDLEKRESSGDLWRYESGGGDGELPFNTDDAEEVPSPHFVDPAQTAKRDKKTERKRRRRRDAQLRKLLKKKLGDAALSLFGSTDASSSEDEDRSWDSCDLGPRRRRGRGRPDWGSSRSLSDALFDGSDSESSSPPWSPDGGRRRESRNVPRGGRRPRQGSTRNCRLTEGRVRETREIEEPTDVEEPAELDGPAEKTPGSEETPFADGSATPPPHGSQREIWQPEVSPLLAQQEEERMREDERRRQPLVLCVESYLDENGQFVFNRREQGREAAARQGLGGSSAVARREGRPPETREALRATATAVGLQDENFTRFALGQEEKQPRLLRPERMPPGYDTAETNICMRLDKLARVHGWTEQGERGAGARVRARAAQSAGREKRLAPLGENEGRAQPQGRTHFGLSSSLPLLEVEWKGMRRSVASDGESGFGCGASGGDRDGEGREVDRNRFLAPLYLEAHSWQSQQRLLEVLEETQAKVTQLSQAPRSRLDRTSVSLRLRGAEREAKKPEKGDSDNMREELRKVQVRMRRHKPSLPPPRQLHASLRAKLRQDSVLVVHATAPLSPS</sequence>
<evidence type="ECO:0000313" key="2">
    <source>
        <dbReference type="EMBL" id="CBZ50950.1"/>
    </source>
</evidence>
<dbReference type="EMBL" id="FR823385">
    <property type="protein sequence ID" value="CBZ50950.1"/>
    <property type="molecule type" value="Genomic_DNA"/>
</dbReference>
<reference evidence="3" key="4">
    <citation type="journal article" date="2015" name="PLoS ONE">
        <title>Comprehensive Evaluation of Toxoplasma gondii VEG and Neospora caninum LIV Genomes with Tachyzoite Stage Transcriptome and Proteome Defines Novel Transcript Features.</title>
        <authorList>
            <person name="Ramaprasad A."/>
            <person name="Mourier T."/>
            <person name="Naeem R."/>
            <person name="Malas T.B."/>
            <person name="Moussa E."/>
            <person name="Panigrahi A."/>
            <person name="Vermont S.J."/>
            <person name="Otto T.D."/>
            <person name="Wastling J."/>
            <person name="Pain A."/>
        </authorList>
    </citation>
    <scope>NUCLEOTIDE SEQUENCE</scope>
    <source>
        <strain evidence="3">Liverpool</strain>
    </source>
</reference>
<feature type="compositionally biased region" description="Basic and acidic residues" evidence="1">
    <location>
        <begin position="13"/>
        <end position="24"/>
    </location>
</feature>
<feature type="compositionally biased region" description="Basic residues" evidence="1">
    <location>
        <begin position="39"/>
        <end position="56"/>
    </location>
</feature>
<dbReference type="VEuPathDB" id="ToxoDB:NCLIV_040250"/>
<feature type="region of interest" description="Disordered" evidence="1">
    <location>
        <begin position="687"/>
        <end position="941"/>
    </location>
</feature>
<feature type="compositionally biased region" description="Basic residues" evidence="1">
    <location>
        <begin position="770"/>
        <end position="787"/>
    </location>
</feature>
<feature type="region of interest" description="Disordered" evidence="1">
    <location>
        <begin position="1198"/>
        <end position="1255"/>
    </location>
</feature>
<dbReference type="EMBL" id="LN714484">
    <property type="protein sequence ID" value="CEL68251.1"/>
    <property type="molecule type" value="Genomic_DNA"/>
</dbReference>
<feature type="compositionally biased region" description="Basic and acidic residues" evidence="1">
    <location>
        <begin position="1215"/>
        <end position="1238"/>
    </location>
</feature>
<feature type="compositionally biased region" description="Polar residues" evidence="1">
    <location>
        <begin position="194"/>
        <end position="209"/>
    </location>
</feature>
<feature type="region of interest" description="Disordered" evidence="1">
    <location>
        <begin position="511"/>
        <end position="538"/>
    </location>
</feature>
<dbReference type="OrthoDB" id="332253at2759"/>
<feature type="compositionally biased region" description="Acidic residues" evidence="1">
    <location>
        <begin position="896"/>
        <end position="905"/>
    </location>
</feature>
<dbReference type="GeneID" id="13439936"/>
<evidence type="ECO:0000256" key="1">
    <source>
        <dbReference type="SAM" id="MobiDB-lite"/>
    </source>
</evidence>
<protein>
    <submittedName>
        <fullName evidence="2">Uncharacterized protein</fullName>
    </submittedName>
</protein>
<feature type="compositionally biased region" description="Acidic residues" evidence="1">
    <location>
        <begin position="67"/>
        <end position="85"/>
    </location>
</feature>
<feature type="region of interest" description="Disordered" evidence="1">
    <location>
        <begin position="1"/>
        <end position="114"/>
    </location>
</feature>
<reference evidence="2" key="1">
    <citation type="submission" date="2011-02" db="EMBL/GenBank/DDBJ databases">
        <authorList>
            <person name="Aslett M."/>
        </authorList>
    </citation>
    <scope>NUCLEOTIDE SEQUENCE</scope>
    <source>
        <strain evidence="2">Liverpool</strain>
    </source>
</reference>
<dbReference type="Proteomes" id="UP000007494">
    <property type="component" value="Chromosome IX"/>
</dbReference>
<feature type="compositionally biased region" description="Basic and acidic residues" evidence="1">
    <location>
        <begin position="97"/>
        <end position="114"/>
    </location>
</feature>
<feature type="compositionally biased region" description="Basic residues" evidence="1">
    <location>
        <begin position="1239"/>
        <end position="1248"/>
    </location>
</feature>
<feature type="compositionally biased region" description="Basic and acidic residues" evidence="1">
    <location>
        <begin position="699"/>
        <end position="726"/>
    </location>
</feature>
<dbReference type="RefSeq" id="XP_003880983.1">
    <property type="nucleotide sequence ID" value="XM_003880934.1"/>
</dbReference>
<feature type="compositionally biased region" description="Basic residues" evidence="1">
    <location>
        <begin position="1"/>
        <end position="12"/>
    </location>
</feature>
<keyword evidence="4" id="KW-1185">Reference proteome</keyword>
<feature type="compositionally biased region" description="Basic and acidic residues" evidence="1">
    <location>
        <begin position="882"/>
        <end position="895"/>
    </location>
</feature>
<proteinExistence type="predicted"/>
<organism evidence="2 4">
    <name type="scientific">Neospora caninum (strain Liverpool)</name>
    <dbReference type="NCBI Taxonomy" id="572307"/>
    <lineage>
        <taxon>Eukaryota</taxon>
        <taxon>Sar</taxon>
        <taxon>Alveolata</taxon>
        <taxon>Apicomplexa</taxon>
        <taxon>Conoidasida</taxon>
        <taxon>Coccidia</taxon>
        <taxon>Eucoccidiorida</taxon>
        <taxon>Eimeriorina</taxon>
        <taxon>Sarcocystidae</taxon>
        <taxon>Neospora</taxon>
    </lineage>
</organism>
<reference evidence="4" key="3">
    <citation type="journal article" date="2012" name="PLoS Pathog.">
        <title>Comparative genomics of the apicomplexan parasites Toxoplasma gondii and Neospora caninum: Coccidia differing in host range and transmission strategy.</title>
        <authorList>
            <person name="Reid A.J."/>
            <person name="Vermont S.J."/>
            <person name="Cotton J.A."/>
            <person name="Harris D."/>
            <person name="Hill-Cawthorne G.A."/>
            <person name="Konen-Waisman S."/>
            <person name="Latham S.M."/>
            <person name="Mourier T."/>
            <person name="Norton R."/>
            <person name="Quail M.A."/>
            <person name="Sanders M."/>
            <person name="Shanmugam D."/>
            <person name="Sohal A."/>
            <person name="Wasmuth J.D."/>
            <person name="Brunk B."/>
            <person name="Grigg M.E."/>
            <person name="Howard J.C."/>
            <person name="Parkinson J."/>
            <person name="Roos D.S."/>
            <person name="Trees A.J."/>
            <person name="Berriman M."/>
            <person name="Pain A."/>
            <person name="Wastling J.M."/>
        </authorList>
    </citation>
    <scope>NUCLEOTIDE SEQUENCE [LARGE SCALE GENOMIC DNA]</scope>
    <source>
        <strain evidence="4">Liverpool</strain>
    </source>
</reference>
<feature type="region of interest" description="Disordered" evidence="1">
    <location>
        <begin position="465"/>
        <end position="493"/>
    </location>
</feature>
<dbReference type="InParanoid" id="F0VBG6"/>
<gene>
    <name evidence="3" type="ORF">BN1204_040250</name>
    <name evidence="2" type="ORF">NCLIV_040250</name>
</gene>
<evidence type="ECO:0000313" key="4">
    <source>
        <dbReference type="Proteomes" id="UP000007494"/>
    </source>
</evidence>
<feature type="region of interest" description="Disordered" evidence="1">
    <location>
        <begin position="990"/>
        <end position="1009"/>
    </location>
</feature>